<dbReference type="SUPFAM" id="SSF55154">
    <property type="entry name" value="CYTH-like phosphatases"/>
    <property type="match status" value="1"/>
</dbReference>
<evidence type="ECO:0000313" key="3">
    <source>
        <dbReference type="EMBL" id="OHB04185.1"/>
    </source>
</evidence>
<organism evidence="3 4">
    <name type="scientific">Candidatus Zambryskibacteria bacterium RIFCSPLOWO2_01_FULL_45_21</name>
    <dbReference type="NCBI Taxonomy" id="1802761"/>
    <lineage>
        <taxon>Bacteria</taxon>
        <taxon>Candidatus Zambryskiibacteriota</taxon>
    </lineage>
</organism>
<evidence type="ECO:0000256" key="1">
    <source>
        <dbReference type="PIRSR" id="PIRSR016487-1"/>
    </source>
</evidence>
<dbReference type="PANTHER" id="PTHR40114">
    <property type="entry name" value="SLR0698 PROTEIN"/>
    <property type="match status" value="1"/>
</dbReference>
<dbReference type="EMBL" id="MHWE01000010">
    <property type="protein sequence ID" value="OHB04185.1"/>
    <property type="molecule type" value="Genomic_DNA"/>
</dbReference>
<dbReference type="Pfam" id="PF01928">
    <property type="entry name" value="CYTH"/>
    <property type="match status" value="1"/>
</dbReference>
<dbReference type="PROSITE" id="PS51707">
    <property type="entry name" value="CYTH"/>
    <property type="match status" value="1"/>
</dbReference>
<feature type="domain" description="CYTH" evidence="2">
    <location>
        <begin position="4"/>
        <end position="161"/>
    </location>
</feature>
<dbReference type="InterPro" id="IPR012042">
    <property type="entry name" value="NeuTTM/CthTTM-like"/>
</dbReference>
<dbReference type="Proteomes" id="UP000176800">
    <property type="component" value="Unassembled WGS sequence"/>
</dbReference>
<dbReference type="InterPro" id="IPR033469">
    <property type="entry name" value="CYTH-like_dom_sf"/>
</dbReference>
<evidence type="ECO:0000313" key="4">
    <source>
        <dbReference type="Proteomes" id="UP000176800"/>
    </source>
</evidence>
<accession>A0A1G2U3V2</accession>
<reference evidence="3 4" key="1">
    <citation type="journal article" date="2016" name="Nat. Commun.">
        <title>Thousands of microbial genomes shed light on interconnected biogeochemical processes in an aquifer system.</title>
        <authorList>
            <person name="Anantharaman K."/>
            <person name="Brown C.T."/>
            <person name="Hug L.A."/>
            <person name="Sharon I."/>
            <person name="Castelle C.J."/>
            <person name="Probst A.J."/>
            <person name="Thomas B.C."/>
            <person name="Singh A."/>
            <person name="Wilkins M.J."/>
            <person name="Karaoz U."/>
            <person name="Brodie E.L."/>
            <person name="Williams K.H."/>
            <person name="Hubbard S.S."/>
            <person name="Banfield J.F."/>
        </authorList>
    </citation>
    <scope>NUCLEOTIDE SEQUENCE [LARGE SCALE GENOMIC DNA]</scope>
</reference>
<protein>
    <recommendedName>
        <fullName evidence="2">CYTH domain-containing protein</fullName>
    </recommendedName>
</protein>
<dbReference type="InterPro" id="IPR023577">
    <property type="entry name" value="CYTH_domain"/>
</dbReference>
<dbReference type="PANTHER" id="PTHR40114:SF1">
    <property type="entry name" value="SLR0698 PROTEIN"/>
    <property type="match status" value="1"/>
</dbReference>
<sequence>MANKLEIERKFRVSDFSPFMIPEDASVREIEQTYLTDDSGAERRVRKVITAGSTRFFYTTKKPAGKTGIRQEEELEISAEEYSLFLKERDLDSATIRKIRYTFEYMGHTFELDKYLEPVDWLVILEVELEDMNEMVHFPEHLGRRYVEVTGQKKYSNREIARGSLG</sequence>
<proteinExistence type="predicted"/>
<name>A0A1G2U3V2_9BACT</name>
<evidence type="ECO:0000259" key="2">
    <source>
        <dbReference type="PROSITE" id="PS51707"/>
    </source>
</evidence>
<dbReference type="PIRSF" id="PIRSF016487">
    <property type="entry name" value="CYTH_UCP016487"/>
    <property type="match status" value="1"/>
</dbReference>
<feature type="active site" description="Proton acceptor" evidence="1">
    <location>
        <position position="34"/>
    </location>
</feature>
<dbReference type="AlphaFoldDB" id="A0A1G2U3V2"/>
<dbReference type="Gene3D" id="2.40.320.10">
    <property type="entry name" value="Hypothetical Protein Pfu-838710-001"/>
    <property type="match status" value="1"/>
</dbReference>
<gene>
    <name evidence="3" type="ORF">A3B14_02120</name>
</gene>
<comment type="caution">
    <text evidence="3">The sequence shown here is derived from an EMBL/GenBank/DDBJ whole genome shotgun (WGS) entry which is preliminary data.</text>
</comment>